<feature type="domain" description="RecX second three-helical" evidence="6">
    <location>
        <begin position="54"/>
        <end position="94"/>
    </location>
</feature>
<sequence>MLDTPTAIRRAAMDLLARREHGVQELSRKLQQRGAEQALLAIELQKLQDEGLLSEQRYLESYIRSRGLGGRGPARIREELTQRGLSRQDIDIALDEADIDWQEQLHELWQRKFGEKPADQKAFGKQARFLLYRGYPMDWVQRLLR</sequence>
<dbReference type="HAMAP" id="MF_01114">
    <property type="entry name" value="RecX"/>
    <property type="match status" value="1"/>
</dbReference>
<reference evidence="9 10" key="1">
    <citation type="submission" date="2019-03" db="EMBL/GenBank/DDBJ databases">
        <title>Genomic Encyclopedia of Type Strains, Phase IV (KMG-IV): sequencing the most valuable type-strain genomes for metagenomic binning, comparative biology and taxonomic classification.</title>
        <authorList>
            <person name="Goeker M."/>
        </authorList>
    </citation>
    <scope>NUCLEOTIDE SEQUENCE [LARGE SCALE GENOMIC DNA]</scope>
    <source>
        <strain evidence="9 10">DSM 28679</strain>
    </source>
</reference>
<keyword evidence="10" id="KW-1185">Reference proteome</keyword>
<dbReference type="PANTHER" id="PTHR33602:SF1">
    <property type="entry name" value="REGULATORY PROTEIN RECX FAMILY PROTEIN"/>
    <property type="match status" value="1"/>
</dbReference>
<proteinExistence type="inferred from homology"/>
<feature type="domain" description="RecX third three-helical" evidence="7">
    <location>
        <begin position="100"/>
        <end position="144"/>
    </location>
</feature>
<gene>
    <name evidence="5" type="primary">recX</name>
    <name evidence="9" type="ORF">DFQ45_103152</name>
</gene>
<dbReference type="AlphaFoldDB" id="A0A4R6U7G1"/>
<evidence type="ECO:0000256" key="1">
    <source>
        <dbReference type="ARBA" id="ARBA00004496"/>
    </source>
</evidence>
<name>A0A4R6U7G1_9GAMM</name>
<feature type="domain" description="RecX first three-helical" evidence="8">
    <location>
        <begin position="9"/>
        <end position="38"/>
    </location>
</feature>
<evidence type="ECO:0000259" key="8">
    <source>
        <dbReference type="Pfam" id="PF21982"/>
    </source>
</evidence>
<evidence type="ECO:0000256" key="4">
    <source>
        <dbReference type="ARBA" id="ARBA00022490"/>
    </source>
</evidence>
<evidence type="ECO:0000259" key="6">
    <source>
        <dbReference type="Pfam" id="PF02631"/>
    </source>
</evidence>
<dbReference type="OrthoDB" id="7066780at2"/>
<evidence type="ECO:0000256" key="3">
    <source>
        <dbReference type="ARBA" id="ARBA00018111"/>
    </source>
</evidence>
<evidence type="ECO:0000313" key="9">
    <source>
        <dbReference type="EMBL" id="TDQ38984.1"/>
    </source>
</evidence>
<dbReference type="InterPro" id="IPR053925">
    <property type="entry name" value="RecX_HTH_3rd"/>
</dbReference>
<evidence type="ECO:0000256" key="2">
    <source>
        <dbReference type="ARBA" id="ARBA00009695"/>
    </source>
</evidence>
<keyword evidence="4 5" id="KW-0963">Cytoplasm</keyword>
<evidence type="ECO:0000313" key="10">
    <source>
        <dbReference type="Proteomes" id="UP000294575"/>
    </source>
</evidence>
<dbReference type="InterPro" id="IPR003783">
    <property type="entry name" value="Regulatory_RecX"/>
</dbReference>
<dbReference type="Pfam" id="PF21981">
    <property type="entry name" value="RecX_HTH3"/>
    <property type="match status" value="1"/>
</dbReference>
<evidence type="ECO:0000259" key="7">
    <source>
        <dbReference type="Pfam" id="PF21981"/>
    </source>
</evidence>
<dbReference type="PANTHER" id="PTHR33602">
    <property type="entry name" value="REGULATORY PROTEIN RECX FAMILY PROTEIN"/>
    <property type="match status" value="1"/>
</dbReference>
<accession>A0A4R6U7G1</accession>
<comment type="caution">
    <text evidence="9">The sequence shown here is derived from an EMBL/GenBank/DDBJ whole genome shotgun (WGS) entry which is preliminary data.</text>
</comment>
<evidence type="ECO:0000256" key="5">
    <source>
        <dbReference type="HAMAP-Rule" id="MF_01114"/>
    </source>
</evidence>
<organism evidence="9 10">
    <name type="scientific">Thiopseudomonas denitrificans</name>
    <dbReference type="NCBI Taxonomy" id="1501432"/>
    <lineage>
        <taxon>Bacteria</taxon>
        <taxon>Pseudomonadati</taxon>
        <taxon>Pseudomonadota</taxon>
        <taxon>Gammaproteobacteria</taxon>
        <taxon>Pseudomonadales</taxon>
        <taxon>Pseudomonadaceae</taxon>
        <taxon>Thiopseudomonas</taxon>
    </lineage>
</organism>
<dbReference type="InterPro" id="IPR053924">
    <property type="entry name" value="RecX_HTH_2nd"/>
</dbReference>
<dbReference type="InterPro" id="IPR053926">
    <property type="entry name" value="RecX_HTH_1st"/>
</dbReference>
<comment type="similarity">
    <text evidence="2 5">Belongs to the RecX family.</text>
</comment>
<comment type="subcellular location">
    <subcellularLocation>
        <location evidence="1 5">Cytoplasm</location>
    </subcellularLocation>
</comment>
<dbReference type="GO" id="GO:0005737">
    <property type="term" value="C:cytoplasm"/>
    <property type="evidence" value="ECO:0007669"/>
    <property type="project" value="UniProtKB-SubCell"/>
</dbReference>
<dbReference type="Pfam" id="PF21982">
    <property type="entry name" value="RecX_HTH1"/>
    <property type="match status" value="1"/>
</dbReference>
<dbReference type="GO" id="GO:0006282">
    <property type="term" value="P:regulation of DNA repair"/>
    <property type="evidence" value="ECO:0007669"/>
    <property type="project" value="UniProtKB-UniRule"/>
</dbReference>
<dbReference type="InterPro" id="IPR036388">
    <property type="entry name" value="WH-like_DNA-bd_sf"/>
</dbReference>
<dbReference type="Pfam" id="PF02631">
    <property type="entry name" value="RecX_HTH2"/>
    <property type="match status" value="1"/>
</dbReference>
<dbReference type="Proteomes" id="UP000294575">
    <property type="component" value="Unassembled WGS sequence"/>
</dbReference>
<dbReference type="RefSeq" id="WP_101497707.1">
    <property type="nucleotide sequence ID" value="NZ_LNJZ01000009.1"/>
</dbReference>
<comment type="function">
    <text evidence="5">Modulates RecA activity.</text>
</comment>
<dbReference type="Gene3D" id="1.10.10.10">
    <property type="entry name" value="Winged helix-like DNA-binding domain superfamily/Winged helix DNA-binding domain"/>
    <property type="match status" value="3"/>
</dbReference>
<dbReference type="EMBL" id="SNYK01000003">
    <property type="protein sequence ID" value="TDQ38984.1"/>
    <property type="molecule type" value="Genomic_DNA"/>
</dbReference>
<protein>
    <recommendedName>
        <fullName evidence="3 5">Regulatory protein RecX</fullName>
    </recommendedName>
</protein>